<keyword evidence="2" id="KW-1185">Reference proteome</keyword>
<sequence length="50" mass="5658">MEGWSDRTSSSALPGKFRVSSPGTFTAVISTILHHLSWHMCFCRKDRYGI</sequence>
<accession>A0A164S7F0</accession>
<proteinExistence type="predicted"/>
<protein>
    <submittedName>
        <fullName evidence="1">Uncharacterized protein</fullName>
    </submittedName>
</protein>
<dbReference type="EMBL" id="KV419416">
    <property type="protein sequence ID" value="KZS91215.1"/>
    <property type="molecule type" value="Genomic_DNA"/>
</dbReference>
<organism evidence="1 2">
    <name type="scientific">Sistotremastrum niveocremeum HHB9708</name>
    <dbReference type="NCBI Taxonomy" id="1314777"/>
    <lineage>
        <taxon>Eukaryota</taxon>
        <taxon>Fungi</taxon>
        <taxon>Dikarya</taxon>
        <taxon>Basidiomycota</taxon>
        <taxon>Agaricomycotina</taxon>
        <taxon>Agaricomycetes</taxon>
        <taxon>Sistotremastrales</taxon>
        <taxon>Sistotremastraceae</taxon>
        <taxon>Sertulicium</taxon>
        <taxon>Sertulicium niveocremeum</taxon>
    </lineage>
</organism>
<dbReference type="AlphaFoldDB" id="A0A164S7F0"/>
<dbReference type="Proteomes" id="UP000076722">
    <property type="component" value="Unassembled WGS sequence"/>
</dbReference>
<name>A0A164S7F0_9AGAM</name>
<gene>
    <name evidence="1" type="ORF">SISNIDRAFT_166338</name>
</gene>
<evidence type="ECO:0000313" key="2">
    <source>
        <dbReference type="Proteomes" id="UP000076722"/>
    </source>
</evidence>
<evidence type="ECO:0000313" key="1">
    <source>
        <dbReference type="EMBL" id="KZS91215.1"/>
    </source>
</evidence>
<reference evidence="1 2" key="1">
    <citation type="journal article" date="2016" name="Mol. Biol. Evol.">
        <title>Comparative Genomics of Early-Diverging Mushroom-Forming Fungi Provides Insights into the Origins of Lignocellulose Decay Capabilities.</title>
        <authorList>
            <person name="Nagy L.G."/>
            <person name="Riley R."/>
            <person name="Tritt A."/>
            <person name="Adam C."/>
            <person name="Daum C."/>
            <person name="Floudas D."/>
            <person name="Sun H."/>
            <person name="Yadav J.S."/>
            <person name="Pangilinan J."/>
            <person name="Larsson K.H."/>
            <person name="Matsuura K."/>
            <person name="Barry K."/>
            <person name="Labutti K."/>
            <person name="Kuo R."/>
            <person name="Ohm R.A."/>
            <person name="Bhattacharya S.S."/>
            <person name="Shirouzu T."/>
            <person name="Yoshinaga Y."/>
            <person name="Martin F.M."/>
            <person name="Grigoriev I.V."/>
            <person name="Hibbett D.S."/>
        </authorList>
    </citation>
    <scope>NUCLEOTIDE SEQUENCE [LARGE SCALE GENOMIC DNA]</scope>
    <source>
        <strain evidence="1 2">HHB9708</strain>
    </source>
</reference>